<protein>
    <submittedName>
        <fullName evidence="4">Uncharacterized protein</fullName>
    </submittedName>
</protein>
<accession>A0A096B737</accession>
<dbReference type="eggNOG" id="COG3299">
    <property type="taxonomic scope" value="Bacteria"/>
</dbReference>
<dbReference type="Proteomes" id="UP000029585">
    <property type="component" value="Unassembled WGS sequence"/>
</dbReference>
<organism evidence="4 5">
    <name type="scientific">Flavonifractor plautii 1_3_50AFAA</name>
    <dbReference type="NCBI Taxonomy" id="742738"/>
    <lineage>
        <taxon>Bacteria</taxon>
        <taxon>Bacillati</taxon>
        <taxon>Bacillota</taxon>
        <taxon>Clostridia</taxon>
        <taxon>Eubacteriales</taxon>
        <taxon>Oscillospiraceae</taxon>
        <taxon>Flavonifractor</taxon>
    </lineage>
</organism>
<dbReference type="InterPro" id="IPR058531">
    <property type="entry name" value="Baseplate_J_M"/>
</dbReference>
<dbReference type="Pfam" id="PF26078">
    <property type="entry name" value="Baseplate_J_M"/>
    <property type="match status" value="1"/>
</dbReference>
<sequence>MIDFTQETYASLRQEMLDRVPDTYDKRDTAPIPTAISPAAYTLAGFYLTLDRVQRAAFVQTAVGDSLDMLAVIGGLTRYPASAAVRLGVFNTSVPIGARFSTINGAGSINFTVTAATDTGNQYQLAAETPGAIGNEYTGPILPITAIPGLTSAQITDILVPGDDTETDSAFRERLIEALNNRPFGGNIADYRQNVLAIDGVGGVQVYPTWSGGGTVKLSVLGADFLPGSSTLVEKVQNAIDPPPNQGLGLGLAPIGAKVTAVAPTGLAVNVSATLLLAAGYAIGQVQEPVEQAIETYLRSVRQGWDTNVSANNVSYAADVYVARVTAAIVGVAGVVNATNVQLNGGTADLLLTETGETQQVPVIGTVTLNESN</sequence>
<dbReference type="PANTHER" id="PTHR37829">
    <property type="entry name" value="PHAGE-LIKE ELEMENT PBSX PROTEIN XKDT"/>
    <property type="match status" value="1"/>
</dbReference>
<feature type="domain" description="Baseplate J-like C-terminal" evidence="3">
    <location>
        <begin position="269"/>
        <end position="370"/>
    </location>
</feature>
<reference evidence="4 5" key="1">
    <citation type="submission" date="2011-08" db="EMBL/GenBank/DDBJ databases">
        <title>The Genome Sequence of Clostridium orbiscindens 1_3_50AFAA.</title>
        <authorList>
            <consortium name="The Broad Institute Genome Sequencing Platform"/>
            <person name="Earl A."/>
            <person name="Ward D."/>
            <person name="Feldgarden M."/>
            <person name="Gevers D."/>
            <person name="Daigneault M."/>
            <person name="Strauss J."/>
            <person name="Allen-Vercoe E."/>
            <person name="Young S.K."/>
            <person name="Zeng Q."/>
            <person name="Gargeya S."/>
            <person name="Fitzgerald M."/>
            <person name="Haas B."/>
            <person name="Abouelleil A."/>
            <person name="Alvarado L."/>
            <person name="Arachchi H.M."/>
            <person name="Berlin A."/>
            <person name="Brown A."/>
            <person name="Chapman S.B."/>
            <person name="Chen Z."/>
            <person name="Dunbar C."/>
            <person name="Freedman E."/>
            <person name="Gearin G."/>
            <person name="Gellesch M."/>
            <person name="Goldberg J."/>
            <person name="Griggs A."/>
            <person name="Gujja S."/>
            <person name="Heiman D."/>
            <person name="Howarth C."/>
            <person name="Larson L."/>
            <person name="Lui A."/>
            <person name="MacDonald P.J.P."/>
            <person name="Montmayeur A."/>
            <person name="Murphy C."/>
            <person name="Neiman D."/>
            <person name="Pearson M."/>
            <person name="Priest M."/>
            <person name="Roberts A."/>
            <person name="Saif S."/>
            <person name="Shea T."/>
            <person name="Shenoy N."/>
            <person name="Sisk P."/>
            <person name="Stolte C."/>
            <person name="Sykes S."/>
            <person name="Wortman J."/>
            <person name="Nusbaum C."/>
            <person name="Birren B."/>
        </authorList>
    </citation>
    <scope>NUCLEOTIDE SEQUENCE [LARGE SCALE GENOMIC DNA]</scope>
    <source>
        <strain evidence="4 5">1_3_50AFAA</strain>
    </source>
</reference>
<comment type="similarity">
    <text evidence="1">Belongs to the Mu gp47/PBSX XkdT family.</text>
</comment>
<name>A0A096B737_FLAPL</name>
<dbReference type="PATRIC" id="fig|742738.3.peg.2598"/>
<dbReference type="HOGENOM" id="CLU_039609_0_1_9"/>
<evidence type="ECO:0000313" key="5">
    <source>
        <dbReference type="Proteomes" id="UP000029585"/>
    </source>
</evidence>
<dbReference type="AlphaFoldDB" id="A0A096B737"/>
<dbReference type="InterPro" id="IPR052399">
    <property type="entry name" value="Phage_Baseplate_Assmbl_Protein"/>
</dbReference>
<dbReference type="Pfam" id="PF26079">
    <property type="entry name" value="Baseplate_J_C"/>
    <property type="match status" value="1"/>
</dbReference>
<proteinExistence type="inferred from homology"/>
<dbReference type="RefSeq" id="WP_044941526.1">
    <property type="nucleotide sequence ID" value="NZ_KN174163.1"/>
</dbReference>
<feature type="domain" description="Baseplate J-like central" evidence="2">
    <location>
        <begin position="183"/>
        <end position="263"/>
    </location>
</feature>
<comment type="caution">
    <text evidence="4">The sequence shown here is derived from an EMBL/GenBank/DDBJ whole genome shotgun (WGS) entry which is preliminary data.</text>
</comment>
<dbReference type="EMBL" id="ADLO01000079">
    <property type="protein sequence ID" value="KGF54840.1"/>
    <property type="molecule type" value="Genomic_DNA"/>
</dbReference>
<evidence type="ECO:0000259" key="2">
    <source>
        <dbReference type="Pfam" id="PF26078"/>
    </source>
</evidence>
<evidence type="ECO:0000259" key="3">
    <source>
        <dbReference type="Pfam" id="PF26079"/>
    </source>
</evidence>
<dbReference type="InterPro" id="IPR058530">
    <property type="entry name" value="Baseplate_J-like_C"/>
</dbReference>
<dbReference type="PANTHER" id="PTHR37829:SF3">
    <property type="entry name" value="PROTEIN JAYE-RELATED"/>
    <property type="match status" value="1"/>
</dbReference>
<evidence type="ECO:0000256" key="1">
    <source>
        <dbReference type="ARBA" id="ARBA00038087"/>
    </source>
</evidence>
<keyword evidence="5" id="KW-1185">Reference proteome</keyword>
<gene>
    <name evidence="4" type="ORF">HMPREF9460_02531</name>
</gene>
<evidence type="ECO:0000313" key="4">
    <source>
        <dbReference type="EMBL" id="KGF54840.1"/>
    </source>
</evidence>